<sequence length="108" mass="11858">MARKRAAMTNATIDYSRLMKAADIKAQRDLIPAEISLLQAMIVIGEEKWAEAMAIAEDAAYPWAMRAAIRGATVLVRGSETMDTLAFLLGLSPEETDRLFVDAAEVTR</sequence>
<reference evidence="1 2" key="1">
    <citation type="submission" date="2018-08" db="EMBL/GenBank/DDBJ databases">
        <title>Draft genome sequence of Rhodobacter sphaeroides FY.</title>
        <authorList>
            <person name="Rayyan A."/>
            <person name="Meyer T.E."/>
            <person name="Kyndt J.A."/>
        </authorList>
    </citation>
    <scope>NUCLEOTIDE SEQUENCE [LARGE SCALE GENOMIC DNA]</scope>
    <source>
        <strain evidence="1 2">FY</strain>
    </source>
</reference>
<evidence type="ECO:0000313" key="2">
    <source>
        <dbReference type="Proteomes" id="UP000266305"/>
    </source>
</evidence>
<protein>
    <submittedName>
        <fullName evidence="1">Uncharacterized protein</fullName>
    </submittedName>
</protein>
<comment type="caution">
    <text evidence="1">The sequence shown here is derived from an EMBL/GenBank/DDBJ whole genome shotgun (WGS) entry which is preliminary data.</text>
</comment>
<accession>A0AAX1UFC9</accession>
<proteinExistence type="predicted"/>
<gene>
    <name evidence="1" type="ORF">D1114_21405</name>
</gene>
<name>A0AAX1UFC9_CERSP</name>
<dbReference type="EMBL" id="QWGP01000041">
    <property type="protein sequence ID" value="RHZ90988.1"/>
    <property type="molecule type" value="Genomic_DNA"/>
</dbReference>
<dbReference type="AlphaFoldDB" id="A0AAX1UFC9"/>
<organism evidence="1 2">
    <name type="scientific">Cereibacter sphaeroides</name>
    <name type="common">Rhodobacter sphaeroides</name>
    <dbReference type="NCBI Taxonomy" id="1063"/>
    <lineage>
        <taxon>Bacteria</taxon>
        <taxon>Pseudomonadati</taxon>
        <taxon>Pseudomonadota</taxon>
        <taxon>Alphaproteobacteria</taxon>
        <taxon>Rhodobacterales</taxon>
        <taxon>Paracoccaceae</taxon>
        <taxon>Cereibacter</taxon>
    </lineage>
</organism>
<dbReference type="RefSeq" id="WP_119001400.1">
    <property type="nucleotide sequence ID" value="NZ_QWGP01000041.1"/>
</dbReference>
<evidence type="ECO:0000313" key="1">
    <source>
        <dbReference type="EMBL" id="RHZ90988.1"/>
    </source>
</evidence>
<dbReference type="Proteomes" id="UP000266305">
    <property type="component" value="Unassembled WGS sequence"/>
</dbReference>